<keyword evidence="5" id="KW-0133">Cell shape</keyword>
<evidence type="ECO:0000313" key="9">
    <source>
        <dbReference type="EMBL" id="MBH0113103.1"/>
    </source>
</evidence>
<evidence type="ECO:0000313" key="10">
    <source>
        <dbReference type="Proteomes" id="UP000617634"/>
    </source>
</evidence>
<evidence type="ECO:0000256" key="7">
    <source>
        <dbReference type="ARBA" id="ARBA00023136"/>
    </source>
</evidence>
<comment type="subcellular location">
    <subcellularLocation>
        <location evidence="1">Cell membrane</location>
        <topology evidence="1">Multi-pass membrane protein</topology>
    </subcellularLocation>
</comment>
<dbReference type="NCBIfam" id="TIGR03426">
    <property type="entry name" value="shape_MreD"/>
    <property type="match status" value="1"/>
</dbReference>
<dbReference type="AlphaFoldDB" id="A0A931HCS4"/>
<dbReference type="InterPro" id="IPR007227">
    <property type="entry name" value="Cell_shape_determining_MreD"/>
</dbReference>
<dbReference type="Pfam" id="PF04093">
    <property type="entry name" value="MreD"/>
    <property type="match status" value="1"/>
</dbReference>
<keyword evidence="7 8" id="KW-0472">Membrane</keyword>
<evidence type="ECO:0000256" key="6">
    <source>
        <dbReference type="ARBA" id="ARBA00022989"/>
    </source>
</evidence>
<protein>
    <submittedName>
        <fullName evidence="9">Rod shape-determining protein MreD</fullName>
    </submittedName>
</protein>
<gene>
    <name evidence="9" type="primary">mreD</name>
    <name evidence="9" type="ORF">I5E68_09115</name>
</gene>
<keyword evidence="4 8" id="KW-0812">Transmembrane</keyword>
<feature type="transmembrane region" description="Helical" evidence="8">
    <location>
        <begin position="150"/>
        <end position="169"/>
    </location>
</feature>
<feature type="transmembrane region" description="Helical" evidence="8">
    <location>
        <begin position="120"/>
        <end position="144"/>
    </location>
</feature>
<keyword evidence="6 8" id="KW-1133">Transmembrane helix</keyword>
<organism evidence="9 10">
    <name type="scientific">Novosphingobium aureum</name>
    <dbReference type="NCBI Taxonomy" id="2792964"/>
    <lineage>
        <taxon>Bacteria</taxon>
        <taxon>Pseudomonadati</taxon>
        <taxon>Pseudomonadota</taxon>
        <taxon>Alphaproteobacteria</taxon>
        <taxon>Sphingomonadales</taxon>
        <taxon>Sphingomonadaceae</taxon>
        <taxon>Novosphingobium</taxon>
    </lineage>
</organism>
<evidence type="ECO:0000256" key="1">
    <source>
        <dbReference type="ARBA" id="ARBA00004651"/>
    </source>
</evidence>
<proteinExistence type="inferred from homology"/>
<dbReference type="RefSeq" id="WP_197163099.1">
    <property type="nucleotide sequence ID" value="NZ_JADZGI010000001.1"/>
</dbReference>
<evidence type="ECO:0000256" key="4">
    <source>
        <dbReference type="ARBA" id="ARBA00022692"/>
    </source>
</evidence>
<reference evidence="9" key="1">
    <citation type="submission" date="2020-11" db="EMBL/GenBank/DDBJ databases">
        <title>Novosphingobium aureum sp. nov., a marine bacterium isolated from sediment of a salt flat.</title>
        <authorList>
            <person name="Yoo Y."/>
            <person name="Kim J.-J."/>
        </authorList>
    </citation>
    <scope>NUCLEOTIDE SEQUENCE</scope>
    <source>
        <strain evidence="9">YJ-S2-02</strain>
    </source>
</reference>
<evidence type="ECO:0000256" key="2">
    <source>
        <dbReference type="ARBA" id="ARBA00007776"/>
    </source>
</evidence>
<accession>A0A931HCS4</accession>
<keyword evidence="10" id="KW-1185">Reference proteome</keyword>
<keyword evidence="3" id="KW-1003">Cell membrane</keyword>
<evidence type="ECO:0000256" key="3">
    <source>
        <dbReference type="ARBA" id="ARBA00022475"/>
    </source>
</evidence>
<name>A0A931HCS4_9SPHN</name>
<dbReference type="EMBL" id="JADZGI010000001">
    <property type="protein sequence ID" value="MBH0113103.1"/>
    <property type="molecule type" value="Genomic_DNA"/>
</dbReference>
<dbReference type="GO" id="GO:0005886">
    <property type="term" value="C:plasma membrane"/>
    <property type="evidence" value="ECO:0007669"/>
    <property type="project" value="UniProtKB-SubCell"/>
</dbReference>
<evidence type="ECO:0000256" key="5">
    <source>
        <dbReference type="ARBA" id="ARBA00022960"/>
    </source>
</evidence>
<dbReference type="GO" id="GO:0008360">
    <property type="term" value="P:regulation of cell shape"/>
    <property type="evidence" value="ECO:0007669"/>
    <property type="project" value="UniProtKB-KW"/>
</dbReference>
<evidence type="ECO:0000256" key="8">
    <source>
        <dbReference type="SAM" id="Phobius"/>
    </source>
</evidence>
<sequence>MPRSLSGDLDAPRQRINRVPSPLIARGLPWLSIALASIVPGWLMIASAPILPPFGFLAYLAWRQMRPGLIPIWAGMPLGLVDDLYSGQPFGSAIFLWSLAAIAIDLVEERLPWRNFATEWLLAMGLVIAYILGSCLLANLAGAFAPLHVIVPQLVLSIFAFPLVGRLVAMLDRLRLTPFKALR</sequence>
<comment type="similarity">
    <text evidence="2">Belongs to the MreD family.</text>
</comment>
<comment type="caution">
    <text evidence="9">The sequence shown here is derived from an EMBL/GenBank/DDBJ whole genome shotgun (WGS) entry which is preliminary data.</text>
</comment>
<dbReference type="Proteomes" id="UP000617634">
    <property type="component" value="Unassembled WGS sequence"/>
</dbReference>